<keyword evidence="2 7" id="KW-0813">Transport</keyword>
<evidence type="ECO:0000313" key="9">
    <source>
        <dbReference type="EMBL" id="SJM30648.1"/>
    </source>
</evidence>
<dbReference type="CDD" id="cd06261">
    <property type="entry name" value="TM_PBP2"/>
    <property type="match status" value="2"/>
</dbReference>
<dbReference type="InterPro" id="IPR000515">
    <property type="entry name" value="MetI-like"/>
</dbReference>
<dbReference type="PROSITE" id="PS50928">
    <property type="entry name" value="ABC_TM1"/>
    <property type="match status" value="2"/>
</dbReference>
<dbReference type="Gene3D" id="1.10.3720.10">
    <property type="entry name" value="MetI-like"/>
    <property type="match status" value="2"/>
</dbReference>
<evidence type="ECO:0000256" key="5">
    <source>
        <dbReference type="ARBA" id="ARBA00022989"/>
    </source>
</evidence>
<evidence type="ECO:0000313" key="10">
    <source>
        <dbReference type="Proteomes" id="UP000245698"/>
    </source>
</evidence>
<dbReference type="InterPro" id="IPR035906">
    <property type="entry name" value="MetI-like_sf"/>
</dbReference>
<keyword evidence="4 7" id="KW-0812">Transmembrane</keyword>
<evidence type="ECO:0000256" key="4">
    <source>
        <dbReference type="ARBA" id="ARBA00022692"/>
    </source>
</evidence>
<dbReference type="InterPro" id="IPR025966">
    <property type="entry name" value="OppC_N"/>
</dbReference>
<sequence length="588" mass="63308">MVRFVLTRIASAIPTLILVSVAVFVMMRFVPGDPATLMLGDLAQPGQVDAMRHQMGLDQPVVVQYLIWAGNVLSGDFGRSIGSGQEVLPLILDRFAVSSTIVFLAVLVASAIAVPAGMLAAWKQDSLRDVTVVATSTILLSIPSFWLGLMLMLIFGLYLGWLPVVGYVPFSRDFAQAALYVILPVVTLVLVESGPIARMARASTIEVARLEYITHARAKGLSESAVMWRHAFKNAFAPTLTLIGLVLGSLLSSIVVIETVFTIPGLGRLLVDAIYARDYPVIQGYDAVRCLHLCRGQPCRRPRLSAARSEGRRMIARVLGRPGLKFNAIFGIAVTGTLIVLAVFGPWIAPYDPLKLDLPSRLSGPSPVHLLGADEFGRDVLSRLASGARTSAWIAFATVVFALILGIVFGVLAGFLRGWVDRVIMMVNDAFLAFPGLLLALGLMAVIGASREGIIVALGLAYMPIVVRVVRASVMSIREREYVEASRVMGNSEIITMARHVLPNCVAPIIVLATTMFGWIILSESALSFLGLGVPPPAPSWGNMLSTARPYIGQAPHLIILPGLCISITLLGINMLGDAVRDWLDPKM</sequence>
<feature type="domain" description="ABC transmembrane type-1" evidence="8">
    <location>
        <begin position="95"/>
        <end position="345"/>
    </location>
</feature>
<reference evidence="10" key="1">
    <citation type="submission" date="2016-12" db="EMBL/GenBank/DDBJ databases">
        <authorList>
            <person name="Brunel B."/>
        </authorList>
    </citation>
    <scope>NUCLEOTIDE SEQUENCE [LARGE SCALE GENOMIC DNA]</scope>
</reference>
<dbReference type="Pfam" id="PF00528">
    <property type="entry name" value="BPD_transp_1"/>
    <property type="match status" value="2"/>
</dbReference>
<keyword evidence="10" id="KW-1185">Reference proteome</keyword>
<feature type="transmembrane region" description="Helical" evidence="7">
    <location>
        <begin position="95"/>
        <end position="120"/>
    </location>
</feature>
<organism evidence="9 10">
    <name type="scientific">Mesorhizobium delmotii</name>
    <dbReference type="NCBI Taxonomy" id="1631247"/>
    <lineage>
        <taxon>Bacteria</taxon>
        <taxon>Pseudomonadati</taxon>
        <taxon>Pseudomonadota</taxon>
        <taxon>Alphaproteobacteria</taxon>
        <taxon>Hyphomicrobiales</taxon>
        <taxon>Phyllobacteriaceae</taxon>
        <taxon>Mesorhizobium</taxon>
    </lineage>
</organism>
<keyword evidence="6 7" id="KW-0472">Membrane</keyword>
<feature type="transmembrane region" description="Helical" evidence="7">
    <location>
        <begin position="132"/>
        <end position="162"/>
    </location>
</feature>
<evidence type="ECO:0000256" key="3">
    <source>
        <dbReference type="ARBA" id="ARBA00022475"/>
    </source>
</evidence>
<dbReference type="AlphaFoldDB" id="A0A2P9AHP0"/>
<dbReference type="GO" id="GO:0055085">
    <property type="term" value="P:transmembrane transport"/>
    <property type="evidence" value="ECO:0007669"/>
    <property type="project" value="InterPro"/>
</dbReference>
<dbReference type="InterPro" id="IPR045621">
    <property type="entry name" value="BPD_transp_1_N"/>
</dbReference>
<dbReference type="EMBL" id="FUIG01000023">
    <property type="protein sequence ID" value="SJM30648.1"/>
    <property type="molecule type" value="Genomic_DNA"/>
</dbReference>
<feature type="transmembrane region" description="Helical" evidence="7">
    <location>
        <begin position="392"/>
        <end position="416"/>
    </location>
</feature>
<feature type="transmembrane region" description="Helical" evidence="7">
    <location>
        <begin position="559"/>
        <end position="580"/>
    </location>
</feature>
<feature type="transmembrane region" description="Helical" evidence="7">
    <location>
        <begin position="501"/>
        <end position="522"/>
    </location>
</feature>
<dbReference type="Pfam" id="PF19300">
    <property type="entry name" value="BPD_transp_1_N"/>
    <property type="match status" value="1"/>
</dbReference>
<dbReference type="Pfam" id="PF12911">
    <property type="entry name" value="OppC_N"/>
    <property type="match status" value="1"/>
</dbReference>
<evidence type="ECO:0000256" key="2">
    <source>
        <dbReference type="ARBA" id="ARBA00022448"/>
    </source>
</evidence>
<dbReference type="PANTHER" id="PTHR43163">
    <property type="entry name" value="DIPEPTIDE TRANSPORT SYSTEM PERMEASE PROTEIN DPPB-RELATED"/>
    <property type="match status" value="1"/>
</dbReference>
<feature type="transmembrane region" description="Helical" evidence="7">
    <location>
        <begin position="453"/>
        <end position="470"/>
    </location>
</feature>
<evidence type="ECO:0000256" key="1">
    <source>
        <dbReference type="ARBA" id="ARBA00004651"/>
    </source>
</evidence>
<keyword evidence="3" id="KW-1003">Cell membrane</keyword>
<accession>A0A2P9AHP0</accession>
<feature type="transmembrane region" description="Helical" evidence="7">
    <location>
        <begin position="12"/>
        <end position="30"/>
    </location>
</feature>
<evidence type="ECO:0000259" key="8">
    <source>
        <dbReference type="PROSITE" id="PS50928"/>
    </source>
</evidence>
<feature type="domain" description="ABC transmembrane type-1" evidence="8">
    <location>
        <begin position="388"/>
        <end position="577"/>
    </location>
</feature>
<evidence type="ECO:0000256" key="7">
    <source>
        <dbReference type="RuleBase" id="RU363032"/>
    </source>
</evidence>
<dbReference type="PANTHER" id="PTHR43163:SF3">
    <property type="entry name" value="PEPTIDE ABC TRANSPORTER PERMEASE PROTEIN"/>
    <property type="match status" value="1"/>
</dbReference>
<dbReference type="Proteomes" id="UP000245698">
    <property type="component" value="Unassembled WGS sequence"/>
</dbReference>
<name>A0A2P9AHP0_9HYPH</name>
<gene>
    <name evidence="9" type="ORF">BQ8482_170003</name>
</gene>
<comment type="similarity">
    <text evidence="7">Belongs to the binding-protein-dependent transport system permease family.</text>
</comment>
<proteinExistence type="inferred from homology"/>
<evidence type="ECO:0000256" key="6">
    <source>
        <dbReference type="ARBA" id="ARBA00023136"/>
    </source>
</evidence>
<keyword evidence="5 7" id="KW-1133">Transmembrane helix</keyword>
<protein>
    <recommendedName>
        <fullName evidence="8">ABC transmembrane type-1 domain-containing protein</fullName>
    </recommendedName>
</protein>
<comment type="subcellular location">
    <subcellularLocation>
        <location evidence="1 7">Cell membrane</location>
        <topology evidence="1 7">Multi-pass membrane protein</topology>
    </subcellularLocation>
</comment>
<feature type="transmembrane region" description="Helical" evidence="7">
    <location>
        <begin position="423"/>
        <end position="447"/>
    </location>
</feature>
<feature type="transmembrane region" description="Helical" evidence="7">
    <location>
        <begin position="174"/>
        <end position="191"/>
    </location>
</feature>
<dbReference type="GO" id="GO:0005886">
    <property type="term" value="C:plasma membrane"/>
    <property type="evidence" value="ECO:0007669"/>
    <property type="project" value="UniProtKB-SubCell"/>
</dbReference>
<feature type="transmembrane region" description="Helical" evidence="7">
    <location>
        <begin position="326"/>
        <end position="349"/>
    </location>
</feature>
<dbReference type="SUPFAM" id="SSF161098">
    <property type="entry name" value="MetI-like"/>
    <property type="match status" value="2"/>
</dbReference>